<dbReference type="GO" id="GO:0003700">
    <property type="term" value="F:DNA-binding transcription factor activity"/>
    <property type="evidence" value="ECO:0007669"/>
    <property type="project" value="InterPro"/>
</dbReference>
<dbReference type="AlphaFoldDB" id="A0A437R0A0"/>
<dbReference type="Proteomes" id="UP000283077">
    <property type="component" value="Unassembled WGS sequence"/>
</dbReference>
<comment type="caution">
    <text evidence="5">The sequence shown here is derived from an EMBL/GenBank/DDBJ whole genome shotgun (WGS) entry which is preliminary data.</text>
</comment>
<dbReference type="Gene3D" id="1.10.10.60">
    <property type="entry name" value="Homeodomain-like"/>
    <property type="match status" value="2"/>
</dbReference>
<feature type="domain" description="HTH araC/xylS-type" evidence="4">
    <location>
        <begin position="210"/>
        <end position="311"/>
    </location>
</feature>
<dbReference type="InterPro" id="IPR009057">
    <property type="entry name" value="Homeodomain-like_sf"/>
</dbReference>
<evidence type="ECO:0000256" key="2">
    <source>
        <dbReference type="ARBA" id="ARBA00023125"/>
    </source>
</evidence>
<dbReference type="SMART" id="SM00342">
    <property type="entry name" value="HTH_ARAC"/>
    <property type="match status" value="1"/>
</dbReference>
<dbReference type="InterPro" id="IPR037923">
    <property type="entry name" value="HTH-like"/>
</dbReference>
<accession>A0A437R0A0</accession>
<dbReference type="PANTHER" id="PTHR46796:SF7">
    <property type="entry name" value="ARAC FAMILY TRANSCRIPTIONAL REGULATOR"/>
    <property type="match status" value="1"/>
</dbReference>
<name>A0A437R0A0_9GAMM</name>
<evidence type="ECO:0000256" key="3">
    <source>
        <dbReference type="ARBA" id="ARBA00023163"/>
    </source>
</evidence>
<dbReference type="OrthoDB" id="9783876at2"/>
<dbReference type="Pfam" id="PF12852">
    <property type="entry name" value="Cupin_6"/>
    <property type="match status" value="1"/>
</dbReference>
<dbReference type="EMBL" id="SACS01000006">
    <property type="protein sequence ID" value="RVU40160.1"/>
    <property type="molecule type" value="Genomic_DNA"/>
</dbReference>
<keyword evidence="2" id="KW-0238">DNA-binding</keyword>
<dbReference type="InterPro" id="IPR050204">
    <property type="entry name" value="AraC_XylS_family_regulators"/>
</dbReference>
<reference evidence="5 6" key="1">
    <citation type="submission" date="2019-01" db="EMBL/GenBank/DDBJ databases">
        <authorList>
            <person name="Chen W.-M."/>
        </authorList>
    </citation>
    <scope>NUCLEOTIDE SEQUENCE [LARGE SCALE GENOMIC DNA]</scope>
    <source>
        <strain evidence="5 6">KYPC3</strain>
    </source>
</reference>
<protein>
    <submittedName>
        <fullName evidence="5">AraC family transcriptional regulator</fullName>
    </submittedName>
</protein>
<dbReference type="InterPro" id="IPR018060">
    <property type="entry name" value="HTH_AraC"/>
</dbReference>
<dbReference type="PANTHER" id="PTHR46796">
    <property type="entry name" value="HTH-TYPE TRANSCRIPTIONAL ACTIVATOR RHAS-RELATED"/>
    <property type="match status" value="1"/>
</dbReference>
<evidence type="ECO:0000259" key="4">
    <source>
        <dbReference type="PROSITE" id="PS01124"/>
    </source>
</evidence>
<keyword evidence="1" id="KW-0805">Transcription regulation</keyword>
<evidence type="ECO:0000256" key="1">
    <source>
        <dbReference type="ARBA" id="ARBA00023015"/>
    </source>
</evidence>
<evidence type="ECO:0000313" key="6">
    <source>
        <dbReference type="Proteomes" id="UP000283077"/>
    </source>
</evidence>
<dbReference type="GO" id="GO:0043565">
    <property type="term" value="F:sequence-specific DNA binding"/>
    <property type="evidence" value="ECO:0007669"/>
    <property type="project" value="InterPro"/>
</dbReference>
<keyword evidence="3" id="KW-0804">Transcription</keyword>
<organism evidence="5 6">
    <name type="scientific">Rheinheimera riviphila</name>
    <dbReference type="NCBI Taxonomy" id="1834037"/>
    <lineage>
        <taxon>Bacteria</taxon>
        <taxon>Pseudomonadati</taxon>
        <taxon>Pseudomonadota</taxon>
        <taxon>Gammaproteobacteria</taxon>
        <taxon>Chromatiales</taxon>
        <taxon>Chromatiaceae</taxon>
        <taxon>Rheinheimera</taxon>
    </lineage>
</organism>
<proteinExistence type="predicted"/>
<dbReference type="Pfam" id="PF12833">
    <property type="entry name" value="HTH_18"/>
    <property type="match status" value="1"/>
</dbReference>
<evidence type="ECO:0000313" key="5">
    <source>
        <dbReference type="EMBL" id="RVU40160.1"/>
    </source>
</evidence>
<dbReference type="SUPFAM" id="SSF51215">
    <property type="entry name" value="Regulatory protein AraC"/>
    <property type="match status" value="1"/>
</dbReference>
<dbReference type="InterPro" id="IPR032783">
    <property type="entry name" value="AraC_lig"/>
</dbReference>
<keyword evidence="6" id="KW-1185">Reference proteome</keyword>
<dbReference type="SUPFAM" id="SSF46689">
    <property type="entry name" value="Homeodomain-like"/>
    <property type="match status" value="2"/>
</dbReference>
<sequence>MATFSAKIIAERAKFPRGGAMNGVLDKTSGCSIEPSSTQPHVDRLTPLLAHFSPKAALHFHGKSCDQSSFCPKGDQSYLHLVESGSGSILLDQQEIAIVEPCLIYIPRGDAHSFKSVEPDSLQLYCATIDAGQVAGNPILTALPAIKVIPLSACSSLRELIQMIWRENTAMYCGREAAVNRLTEYLLILLLRHILSDNPPQSGLMAGLADRKLALVFNALHKQPQLDWDLEQMAQEAGMSRARFAEHFRKVVGCTPNDYLTQWRLTLARKQLLAGDSLKQVAPAVGYQSVAAFHRVFRSRFGQTPKEWLHGMSSHAA</sequence>
<dbReference type="PROSITE" id="PS01124">
    <property type="entry name" value="HTH_ARAC_FAMILY_2"/>
    <property type="match status" value="1"/>
</dbReference>
<gene>
    <name evidence="5" type="ORF">EOE67_07885</name>
</gene>